<dbReference type="AlphaFoldDB" id="X0ZX85"/>
<dbReference type="InterPro" id="IPR029000">
    <property type="entry name" value="Cyclophilin-like_dom_sf"/>
</dbReference>
<dbReference type="SUPFAM" id="SSF50891">
    <property type="entry name" value="Cyclophilin-like"/>
    <property type="match status" value="1"/>
</dbReference>
<reference evidence="2" key="1">
    <citation type="journal article" date="2014" name="Front. Microbiol.">
        <title>High frequency of phylogenetically diverse reductive dehalogenase-homologous genes in deep subseafloor sedimentary metagenomes.</title>
        <authorList>
            <person name="Kawai M."/>
            <person name="Futagami T."/>
            <person name="Toyoda A."/>
            <person name="Takaki Y."/>
            <person name="Nishi S."/>
            <person name="Hori S."/>
            <person name="Arai W."/>
            <person name="Tsubouchi T."/>
            <person name="Morono Y."/>
            <person name="Uchiyama I."/>
            <person name="Ito T."/>
            <person name="Fujiyama A."/>
            <person name="Inagaki F."/>
            <person name="Takami H."/>
        </authorList>
    </citation>
    <scope>NUCLEOTIDE SEQUENCE</scope>
    <source>
        <strain evidence="2">Expedition CK06-06</strain>
    </source>
</reference>
<dbReference type="PIRSF" id="PIRSF006456">
    <property type="entry name" value="UCP006456"/>
    <property type="match status" value="1"/>
</dbReference>
<dbReference type="Gene3D" id="2.40.100.20">
    <property type="match status" value="1"/>
</dbReference>
<comment type="caution">
    <text evidence="2">The sequence shown here is derived from an EMBL/GenBank/DDBJ whole genome shotgun (WGS) entry which is preliminary data.</text>
</comment>
<gene>
    <name evidence="2" type="ORF">S01H4_00798</name>
</gene>
<dbReference type="EMBL" id="BART01000122">
    <property type="protein sequence ID" value="GAG65083.1"/>
    <property type="molecule type" value="Genomic_DNA"/>
</dbReference>
<protein>
    <recommendedName>
        <fullName evidence="1">Cyclophilin TM1367-like domain-containing protein</fullName>
    </recommendedName>
</protein>
<accession>X0ZX85</accession>
<proteinExistence type="predicted"/>
<dbReference type="InterPro" id="IPR025658">
    <property type="entry name" value="Cyclophilin_TM1367"/>
</dbReference>
<evidence type="ECO:0000259" key="1">
    <source>
        <dbReference type="Pfam" id="PF04126"/>
    </source>
</evidence>
<dbReference type="InterPro" id="IPR007256">
    <property type="entry name" value="TM1367-like"/>
</dbReference>
<dbReference type="Pfam" id="PF04126">
    <property type="entry name" value="Cyclophil_like"/>
    <property type="match status" value="1"/>
</dbReference>
<feature type="domain" description="Cyclophilin TM1367-like" evidence="1">
    <location>
        <begin position="7"/>
        <end position="125"/>
    </location>
</feature>
<name>X0ZX85_9ZZZZ</name>
<sequence length="128" mass="13945">MNNMFDKKITITVEDIKMSAELNDSETAQKIWKTLPIEGSVNTWGDEIYFSIPVNVGLENAKAVVSKGDLGHWPPGNAFCIFFGLTPASQGDEIKPASPVNIFGKVIGDSTVFKKVRSGAKIIVEKSE</sequence>
<evidence type="ECO:0000313" key="2">
    <source>
        <dbReference type="EMBL" id="GAG65083.1"/>
    </source>
</evidence>
<organism evidence="2">
    <name type="scientific">marine sediment metagenome</name>
    <dbReference type="NCBI Taxonomy" id="412755"/>
    <lineage>
        <taxon>unclassified sequences</taxon>
        <taxon>metagenomes</taxon>
        <taxon>ecological metagenomes</taxon>
    </lineage>
</organism>